<dbReference type="GO" id="GO:0006813">
    <property type="term" value="P:potassium ion transport"/>
    <property type="evidence" value="ECO:0007669"/>
    <property type="project" value="UniProtKB-KW"/>
</dbReference>
<evidence type="ECO:0000256" key="6">
    <source>
        <dbReference type="ARBA" id="ARBA00022958"/>
    </source>
</evidence>
<feature type="transmembrane region" description="Helical" evidence="10">
    <location>
        <begin position="299"/>
        <end position="321"/>
    </location>
</feature>
<proteinExistence type="predicted"/>
<feature type="transmembrane region" description="Helical" evidence="10">
    <location>
        <begin position="221"/>
        <end position="238"/>
    </location>
</feature>
<evidence type="ECO:0000256" key="4">
    <source>
        <dbReference type="ARBA" id="ARBA00022538"/>
    </source>
</evidence>
<organism evidence="12 13">
    <name type="scientific">Sedimenticola selenatireducens</name>
    <dbReference type="NCBI Taxonomy" id="191960"/>
    <lineage>
        <taxon>Bacteria</taxon>
        <taxon>Pseudomonadati</taxon>
        <taxon>Pseudomonadota</taxon>
        <taxon>Gammaproteobacteria</taxon>
        <taxon>Chromatiales</taxon>
        <taxon>Sedimenticolaceae</taxon>
        <taxon>Sedimenticola</taxon>
    </lineage>
</organism>
<dbReference type="AlphaFoldDB" id="A0A558DVM5"/>
<keyword evidence="8" id="KW-0406">Ion transport</keyword>
<dbReference type="Proteomes" id="UP000316649">
    <property type="component" value="Unassembled WGS sequence"/>
</dbReference>
<dbReference type="GO" id="GO:0012505">
    <property type="term" value="C:endomembrane system"/>
    <property type="evidence" value="ECO:0007669"/>
    <property type="project" value="UniProtKB-SubCell"/>
</dbReference>
<feature type="domain" description="RCK N-terminal" evidence="11">
    <location>
        <begin position="407"/>
        <end position="523"/>
    </location>
</feature>
<reference evidence="12 13" key="1">
    <citation type="submission" date="2019-07" db="EMBL/GenBank/DDBJ databases">
        <title>The pathways for chlorine oxyanion respiration interact through the shared metabolite chlorate.</title>
        <authorList>
            <person name="Barnum T.P."/>
            <person name="Cheng Y."/>
            <person name="Hill K.A."/>
            <person name="Lucas L.N."/>
            <person name="Carlson H.K."/>
            <person name="Coates J.D."/>
        </authorList>
    </citation>
    <scope>NUCLEOTIDE SEQUENCE [LARGE SCALE GENOMIC DNA]</scope>
    <source>
        <strain evidence="12 13">BK-1</strain>
    </source>
</reference>
<dbReference type="InterPro" id="IPR003148">
    <property type="entry name" value="RCK_N"/>
</dbReference>
<dbReference type="GO" id="GO:0005886">
    <property type="term" value="C:plasma membrane"/>
    <property type="evidence" value="ECO:0007669"/>
    <property type="project" value="TreeGrafter"/>
</dbReference>
<dbReference type="Gene3D" id="1.20.1530.20">
    <property type="match status" value="1"/>
</dbReference>
<dbReference type="InterPro" id="IPR036291">
    <property type="entry name" value="NAD(P)-bd_dom_sf"/>
</dbReference>
<dbReference type="GO" id="GO:0015297">
    <property type="term" value="F:antiporter activity"/>
    <property type="evidence" value="ECO:0007669"/>
    <property type="project" value="UniProtKB-KW"/>
</dbReference>
<dbReference type="OrthoDB" id="9781411at2"/>
<feature type="transmembrane region" description="Helical" evidence="10">
    <location>
        <begin position="274"/>
        <end position="293"/>
    </location>
</feature>
<feature type="transmembrane region" description="Helical" evidence="10">
    <location>
        <begin position="6"/>
        <end position="24"/>
    </location>
</feature>
<feature type="transmembrane region" description="Helical" evidence="10">
    <location>
        <begin position="149"/>
        <end position="169"/>
    </location>
</feature>
<feature type="transmembrane region" description="Helical" evidence="10">
    <location>
        <begin position="244"/>
        <end position="262"/>
    </location>
</feature>
<dbReference type="GO" id="GO:1902600">
    <property type="term" value="P:proton transmembrane transport"/>
    <property type="evidence" value="ECO:0007669"/>
    <property type="project" value="InterPro"/>
</dbReference>
<dbReference type="EMBL" id="VMNH01000004">
    <property type="protein sequence ID" value="TVO77772.1"/>
    <property type="molecule type" value="Genomic_DNA"/>
</dbReference>
<sequence length="573" mass="61687">MHLDSFIFSALLLLAVTSVAVALFRHIGLGSVLGLLVAGIVVGPYSPGPYVTAHVDDVRHFTELGVVLLLFVIGLEMKPSRLWSMRRYLFGLGSSQILLTGLAITLYVSLSVDSWQTALLIGLTLSLSSTAFVMQLLQERGELASKHGTGTFAILLMQDLAVVPLLALVPLLSETAAISSGKPLWEQLLILSGMFSVLWIFGLRAVPAALEWLARHDNREAFLMVVLLAVFLAAWAMHQAGLSMALGAFIMGMLLSGSTYNMQIRSLVEPYKGLLMSLFFVAVGMSIDLGELSNRPAEFIGHTLVLVGIKLAVLFPLALAFGYTRGDSLRITFLLAQSGEFGFVLFGSALALNVIDEATFIMAIAVISLTMLMTPLLVKLGDRLAHHSDSMHRDPVKVPDGSIEISDRSVIIGGYGRVGHTVATLLQASGIPFVAFDTNPTHIKRGKDTGHSVQYGDISDPELLATAHAERASLVVLTIDQSATVLRTVSHLRNIYPHVPVIARARDLEACSHLLKAGATHAFPEALEASLRLGAEALKMAGAADESVELLMQGVRDRGYQLVKVEPKKSQPS</sequence>
<dbReference type="InterPro" id="IPR038770">
    <property type="entry name" value="Na+/solute_symporter_sf"/>
</dbReference>
<evidence type="ECO:0000256" key="7">
    <source>
        <dbReference type="ARBA" id="ARBA00022989"/>
    </source>
</evidence>
<dbReference type="SUPFAM" id="SSF51735">
    <property type="entry name" value="NAD(P)-binding Rossmann-fold domains"/>
    <property type="match status" value="1"/>
</dbReference>
<evidence type="ECO:0000259" key="11">
    <source>
        <dbReference type="PROSITE" id="PS51201"/>
    </source>
</evidence>
<dbReference type="PANTHER" id="PTHR46157">
    <property type="entry name" value="K(+) EFFLUX ANTIPORTER 3, CHLOROPLASTIC"/>
    <property type="match status" value="1"/>
</dbReference>
<feature type="transmembrane region" description="Helical" evidence="10">
    <location>
        <begin position="115"/>
        <end position="137"/>
    </location>
</feature>
<dbReference type="Gene3D" id="3.40.50.720">
    <property type="entry name" value="NAD(P)-binding Rossmann-like Domain"/>
    <property type="match status" value="1"/>
</dbReference>
<dbReference type="PROSITE" id="PS51201">
    <property type="entry name" value="RCK_N"/>
    <property type="match status" value="1"/>
</dbReference>
<feature type="transmembrane region" description="Helical" evidence="10">
    <location>
        <begin position="333"/>
        <end position="352"/>
    </location>
</feature>
<feature type="transmembrane region" description="Helical" evidence="10">
    <location>
        <begin position="358"/>
        <end position="378"/>
    </location>
</feature>
<keyword evidence="5 10" id="KW-0812">Transmembrane</keyword>
<keyword evidence="9 10" id="KW-0472">Membrane</keyword>
<dbReference type="Pfam" id="PF02254">
    <property type="entry name" value="TrkA_N"/>
    <property type="match status" value="1"/>
</dbReference>
<keyword evidence="6" id="KW-0630">Potassium</keyword>
<evidence type="ECO:0000256" key="10">
    <source>
        <dbReference type="SAM" id="Phobius"/>
    </source>
</evidence>
<comment type="subcellular location">
    <subcellularLocation>
        <location evidence="1">Endomembrane system</location>
        <topology evidence="1">Multi-pass membrane protein</topology>
    </subcellularLocation>
</comment>
<dbReference type="PANTHER" id="PTHR46157:SF4">
    <property type="entry name" value="K(+) EFFLUX ANTIPORTER 3, CHLOROPLASTIC"/>
    <property type="match status" value="1"/>
</dbReference>
<evidence type="ECO:0000256" key="1">
    <source>
        <dbReference type="ARBA" id="ARBA00004127"/>
    </source>
</evidence>
<evidence type="ECO:0000256" key="8">
    <source>
        <dbReference type="ARBA" id="ARBA00023065"/>
    </source>
</evidence>
<dbReference type="Pfam" id="PF00999">
    <property type="entry name" value="Na_H_Exchanger"/>
    <property type="match status" value="1"/>
</dbReference>
<dbReference type="FunFam" id="3.40.50.720:FF:000036">
    <property type="entry name" value="Glutathione-regulated potassium-efflux system protein KefB"/>
    <property type="match status" value="1"/>
</dbReference>
<evidence type="ECO:0000256" key="9">
    <source>
        <dbReference type="ARBA" id="ARBA00023136"/>
    </source>
</evidence>
<evidence type="ECO:0000256" key="2">
    <source>
        <dbReference type="ARBA" id="ARBA00022448"/>
    </source>
</evidence>
<keyword evidence="3" id="KW-0050">Antiport</keyword>
<keyword evidence="7 10" id="KW-1133">Transmembrane helix</keyword>
<evidence type="ECO:0000256" key="3">
    <source>
        <dbReference type="ARBA" id="ARBA00022449"/>
    </source>
</evidence>
<protein>
    <submittedName>
        <fullName evidence="12">Portal protein</fullName>
    </submittedName>
</protein>
<feature type="transmembrane region" description="Helical" evidence="10">
    <location>
        <begin position="29"/>
        <end position="46"/>
    </location>
</feature>
<dbReference type="InterPro" id="IPR006153">
    <property type="entry name" value="Cation/H_exchanger_TM"/>
</dbReference>
<feature type="transmembrane region" description="Helical" evidence="10">
    <location>
        <begin position="58"/>
        <end position="76"/>
    </location>
</feature>
<evidence type="ECO:0000313" key="13">
    <source>
        <dbReference type="Proteomes" id="UP000316649"/>
    </source>
</evidence>
<evidence type="ECO:0000256" key="5">
    <source>
        <dbReference type="ARBA" id="ARBA00022692"/>
    </source>
</evidence>
<evidence type="ECO:0000313" key="12">
    <source>
        <dbReference type="EMBL" id="TVO77772.1"/>
    </source>
</evidence>
<feature type="transmembrane region" description="Helical" evidence="10">
    <location>
        <begin position="88"/>
        <end position="109"/>
    </location>
</feature>
<dbReference type="RefSeq" id="WP_144357496.1">
    <property type="nucleotide sequence ID" value="NZ_VMNH01000004.1"/>
</dbReference>
<keyword evidence="13" id="KW-1185">Reference proteome</keyword>
<comment type="caution">
    <text evidence="12">The sequence shown here is derived from an EMBL/GenBank/DDBJ whole genome shotgun (WGS) entry which is preliminary data.</text>
</comment>
<feature type="transmembrane region" description="Helical" evidence="10">
    <location>
        <begin position="189"/>
        <end position="214"/>
    </location>
</feature>
<keyword evidence="4" id="KW-0633">Potassium transport</keyword>
<keyword evidence="2" id="KW-0813">Transport</keyword>
<name>A0A558DVM5_9GAMM</name>
<gene>
    <name evidence="12" type="ORF">FHP88_02940</name>
</gene>
<accession>A0A558DVM5</accession>